<dbReference type="Pfam" id="PF00191">
    <property type="entry name" value="Annexin"/>
    <property type="match status" value="4"/>
</dbReference>
<keyword evidence="5 6" id="KW-0111">Calcium/phospholipid-binding</keyword>
<keyword evidence="7" id="KW-1185">Reference proteome</keyword>
<evidence type="ECO:0000256" key="2">
    <source>
        <dbReference type="ARBA" id="ARBA00022737"/>
    </source>
</evidence>
<dbReference type="PRINTS" id="PR00196">
    <property type="entry name" value="ANNEXIN"/>
</dbReference>
<evidence type="ECO:0000256" key="3">
    <source>
        <dbReference type="ARBA" id="ARBA00022837"/>
    </source>
</evidence>
<dbReference type="GO" id="GO:0012506">
    <property type="term" value="C:vesicle membrane"/>
    <property type="evidence" value="ECO:0007669"/>
    <property type="project" value="TreeGrafter"/>
</dbReference>
<dbReference type="FunFam" id="1.10.220.10:FF:000002">
    <property type="entry name" value="Annexin"/>
    <property type="match status" value="1"/>
</dbReference>
<sequence>MNYNYGNYSMGGCGNFGPGGYGNAMGGYAGGMGGYGNGMGGYSNGMGGYANGVVQSQYCSPAMGTSTFGASQYAVAPASPVAYLFGTPSLKPCMNTNPMADANALREAMRGFGCDKTAIMQILCTRTNFQRQQIRASFKQMYGKDLIKELKSELSWDFEDLMVALMQSPHEYDATELYKSMEGLGTRENVLIEIMCSRSNYEINQIKAYYRTMFKTELEKDIVGDTSGYFKNFLVALCTGTRDESGYVDYLKAQQAAAMLYRAGEGRLGTDESAFLGILCSQNFAQLKTIFNEYHRLTGHTMAYAIEAEFSGDIKDGLLALYSIIMNRPGFFAIQFENSMKGLGTRDRDLIRLAVTRCEIDMVEIRNEYFRMYGRPLQQRIADDTSGKYKDALLMLVNGN</sequence>
<dbReference type="PANTHER" id="PTHR10502">
    <property type="entry name" value="ANNEXIN"/>
    <property type="match status" value="1"/>
</dbReference>
<dbReference type="PROSITE" id="PS00223">
    <property type="entry name" value="ANNEXIN_1"/>
    <property type="match status" value="1"/>
</dbReference>
<dbReference type="InterPro" id="IPR018502">
    <property type="entry name" value="Annexin_repeat"/>
</dbReference>
<evidence type="ECO:0000313" key="8">
    <source>
        <dbReference type="WBParaSite" id="SPAL_0000171800.1"/>
    </source>
</evidence>
<dbReference type="Gene3D" id="1.10.220.10">
    <property type="entry name" value="Annexin"/>
    <property type="match status" value="4"/>
</dbReference>
<accession>A0A0N5B6N0</accession>
<dbReference type="GO" id="GO:0005544">
    <property type="term" value="F:calcium-dependent phospholipid binding"/>
    <property type="evidence" value="ECO:0007669"/>
    <property type="project" value="UniProtKB-KW"/>
</dbReference>
<dbReference type="GO" id="GO:0005634">
    <property type="term" value="C:nucleus"/>
    <property type="evidence" value="ECO:0007669"/>
    <property type="project" value="TreeGrafter"/>
</dbReference>
<dbReference type="InterPro" id="IPR037104">
    <property type="entry name" value="Annexin_sf"/>
</dbReference>
<comment type="domain">
    <text evidence="6">A pair of annexin repeats may form one binding site for calcium and phospholipid.</text>
</comment>
<protein>
    <recommendedName>
        <fullName evidence="6">Annexin</fullName>
    </recommendedName>
</protein>
<dbReference type="SMART" id="SM00335">
    <property type="entry name" value="ANX"/>
    <property type="match status" value="4"/>
</dbReference>
<keyword evidence="4 6" id="KW-0041">Annexin</keyword>
<dbReference type="GO" id="GO:0005737">
    <property type="term" value="C:cytoplasm"/>
    <property type="evidence" value="ECO:0007669"/>
    <property type="project" value="TreeGrafter"/>
</dbReference>
<dbReference type="PROSITE" id="PS51897">
    <property type="entry name" value="ANNEXIN_2"/>
    <property type="match status" value="4"/>
</dbReference>
<evidence type="ECO:0000313" key="7">
    <source>
        <dbReference type="Proteomes" id="UP000046392"/>
    </source>
</evidence>
<dbReference type="InterPro" id="IPR018252">
    <property type="entry name" value="Annexin_repeat_CS"/>
</dbReference>
<dbReference type="FunFam" id="1.10.220.10:FF:000004">
    <property type="entry name" value="Annexin"/>
    <property type="match status" value="1"/>
</dbReference>
<dbReference type="GO" id="GO:0005886">
    <property type="term" value="C:plasma membrane"/>
    <property type="evidence" value="ECO:0007669"/>
    <property type="project" value="TreeGrafter"/>
</dbReference>
<dbReference type="GO" id="GO:0005509">
    <property type="term" value="F:calcium ion binding"/>
    <property type="evidence" value="ECO:0007669"/>
    <property type="project" value="InterPro"/>
</dbReference>
<dbReference type="SUPFAM" id="SSF47874">
    <property type="entry name" value="Annexin"/>
    <property type="match status" value="1"/>
</dbReference>
<reference evidence="8" key="1">
    <citation type="submission" date="2017-02" db="UniProtKB">
        <authorList>
            <consortium name="WormBaseParasite"/>
        </authorList>
    </citation>
    <scope>IDENTIFICATION</scope>
</reference>
<dbReference type="PANTHER" id="PTHR10502:SF102">
    <property type="entry name" value="ANNEXIN B11"/>
    <property type="match status" value="1"/>
</dbReference>
<organism evidence="7 8">
    <name type="scientific">Strongyloides papillosus</name>
    <name type="common">Intestinal threadworm</name>
    <dbReference type="NCBI Taxonomy" id="174720"/>
    <lineage>
        <taxon>Eukaryota</taxon>
        <taxon>Metazoa</taxon>
        <taxon>Ecdysozoa</taxon>
        <taxon>Nematoda</taxon>
        <taxon>Chromadorea</taxon>
        <taxon>Rhabditida</taxon>
        <taxon>Tylenchina</taxon>
        <taxon>Panagrolaimomorpha</taxon>
        <taxon>Strongyloidoidea</taxon>
        <taxon>Strongyloididae</taxon>
        <taxon>Strongyloides</taxon>
    </lineage>
</organism>
<dbReference type="AlphaFoldDB" id="A0A0N5B6N0"/>
<dbReference type="FunFam" id="1.10.220.10:FF:000001">
    <property type="entry name" value="Annexin"/>
    <property type="match status" value="1"/>
</dbReference>
<dbReference type="Proteomes" id="UP000046392">
    <property type="component" value="Unplaced"/>
</dbReference>
<proteinExistence type="inferred from homology"/>
<evidence type="ECO:0000256" key="4">
    <source>
        <dbReference type="ARBA" id="ARBA00023216"/>
    </source>
</evidence>
<evidence type="ECO:0000256" key="6">
    <source>
        <dbReference type="RuleBase" id="RU003540"/>
    </source>
</evidence>
<evidence type="ECO:0000256" key="1">
    <source>
        <dbReference type="ARBA" id="ARBA00007831"/>
    </source>
</evidence>
<dbReference type="FunFam" id="1.10.220.10:FF:000003">
    <property type="entry name" value="Annexin"/>
    <property type="match status" value="1"/>
</dbReference>
<dbReference type="InterPro" id="IPR001464">
    <property type="entry name" value="Annexin"/>
</dbReference>
<keyword evidence="2 6" id="KW-0677">Repeat</keyword>
<keyword evidence="3 6" id="KW-0106">Calcium</keyword>
<dbReference type="WBParaSite" id="SPAL_0000171800.1">
    <property type="protein sequence ID" value="SPAL_0000171800.1"/>
    <property type="gene ID" value="SPAL_0000171800"/>
</dbReference>
<dbReference type="STRING" id="174720.A0A0N5B6N0"/>
<dbReference type="GO" id="GO:0001786">
    <property type="term" value="F:phosphatidylserine binding"/>
    <property type="evidence" value="ECO:0007669"/>
    <property type="project" value="TreeGrafter"/>
</dbReference>
<name>A0A0N5B6N0_STREA</name>
<evidence type="ECO:0000256" key="5">
    <source>
        <dbReference type="ARBA" id="ARBA00023302"/>
    </source>
</evidence>
<comment type="similarity">
    <text evidence="1 6">Belongs to the annexin family.</text>
</comment>